<evidence type="ECO:0000313" key="2">
    <source>
        <dbReference type="EMBL" id="CUM62223.1"/>
    </source>
</evidence>
<accession>A0A1J1JMM5</accession>
<feature type="domain" description="ParE-like toxin" evidence="1">
    <location>
        <begin position="19"/>
        <end position="80"/>
    </location>
</feature>
<protein>
    <recommendedName>
        <fullName evidence="1">ParE-like toxin domain-containing protein</fullName>
    </recommendedName>
</protein>
<proteinExistence type="predicted"/>
<dbReference type="SUPFAM" id="SSF143011">
    <property type="entry name" value="RelE-like"/>
    <property type="match status" value="1"/>
</dbReference>
<dbReference type="InterPro" id="IPR035093">
    <property type="entry name" value="RelE/ParE_toxin_dom_sf"/>
</dbReference>
<dbReference type="InterPro" id="IPR056925">
    <property type="entry name" value="ParE-like"/>
</dbReference>
<name>A0A1J1JMM5_PLAAG</name>
<dbReference type="Pfam" id="PF24732">
    <property type="entry name" value="ParE_like"/>
    <property type="match status" value="1"/>
</dbReference>
<gene>
    <name evidence="2" type="ORF">PLAM_4258</name>
</gene>
<dbReference type="RefSeq" id="WP_235751307.1">
    <property type="nucleotide sequence ID" value="NZ_JBIIEP010000018.1"/>
</dbReference>
<reference evidence="2" key="1">
    <citation type="submission" date="2015-09" db="EMBL/GenBank/DDBJ databases">
        <authorList>
            <person name="Jackson K.R."/>
            <person name="Lunt B.L."/>
            <person name="Fisher J.N.B."/>
            <person name="Gardner A.V."/>
            <person name="Bailey M.E."/>
            <person name="Deus L.M."/>
            <person name="Earl A.S."/>
            <person name="Gibby P.D."/>
            <person name="Hartmann K.A."/>
            <person name="Liu J.E."/>
            <person name="Manci A.M."/>
            <person name="Nielsen D.A."/>
            <person name="Solomon M.B."/>
            <person name="Breakwell D.P."/>
            <person name="Burnett S.H."/>
            <person name="Grose J.H."/>
        </authorList>
    </citation>
    <scope>NUCLEOTIDE SEQUENCE</scope>
    <source>
        <strain evidence="2">7805</strain>
    </source>
</reference>
<dbReference type="EMBL" id="LO018304">
    <property type="protein sequence ID" value="CUM62223.1"/>
    <property type="molecule type" value="Genomic_DNA"/>
</dbReference>
<dbReference type="AlphaFoldDB" id="A0A1J1JMM5"/>
<sequence length="86" mass="10396">MKDCATPDFWYHYRQLPNEIQELADRCYELLKQDSRYPSLHFKKVGPFWSVRIGIHYRALAVEENGEMVWFWIGSHADYDQLLRSE</sequence>
<organism evidence="2">
    <name type="scientific">Planktothrix agardhii</name>
    <name type="common">Oscillatoria agardhii</name>
    <dbReference type="NCBI Taxonomy" id="1160"/>
    <lineage>
        <taxon>Bacteria</taxon>
        <taxon>Bacillati</taxon>
        <taxon>Cyanobacteriota</taxon>
        <taxon>Cyanophyceae</taxon>
        <taxon>Oscillatoriophycideae</taxon>
        <taxon>Oscillatoriales</taxon>
        <taxon>Microcoleaceae</taxon>
        <taxon>Planktothrix</taxon>
    </lineage>
</organism>
<evidence type="ECO:0000259" key="1">
    <source>
        <dbReference type="Pfam" id="PF24732"/>
    </source>
</evidence>